<evidence type="ECO:0000313" key="3">
    <source>
        <dbReference type="EMBL" id="PRY68320.1"/>
    </source>
</evidence>
<protein>
    <recommendedName>
        <fullName evidence="5">ScyD/ScyE family protein</fullName>
    </recommendedName>
</protein>
<feature type="region of interest" description="Disordered" evidence="1">
    <location>
        <begin position="29"/>
        <end position="56"/>
    </location>
</feature>
<dbReference type="InterPro" id="IPR048031">
    <property type="entry name" value="ScyD/ScyE-like"/>
</dbReference>
<dbReference type="OrthoDB" id="657282at2"/>
<accession>A0A2T0VDS1</accession>
<sequence length="381" mass="37927">MAIKRTALFVGTVVAALLIPSAAFAGGGHGDWSDDPGGGRGGGSGGGDGGGGGGEVTTEVIASGFEGTSGATIGPDGALYVAEGVTGEISRVDTTTGETSVFASGLPPALFPVGGVIDVAFVGDTAYALVTNVGVDFGATDVSGIYRIDDADSWTVFADLGAFSAANLPDYPVELTEGVPFALEATRDGFLVTDGHHNRVLAVNWEGEVSELIAFGNVVPAGIANARGEFYITEFGAVPYAPEDGKVVAVTKSDPVATEVASGYSALVDVEFASRGALYALSQGDTPGDVVPGSPALPDSGELLRVGDDGTLTPVAEGLNLPTAVAFAGGDAFVVAQGEVLRINNVVADSGGWLGGGHGGHDSGTHHGHHDAQNGGGRGTR</sequence>
<dbReference type="EMBL" id="PVTL01000004">
    <property type="protein sequence ID" value="PRY68320.1"/>
    <property type="molecule type" value="Genomic_DNA"/>
</dbReference>
<name>A0A2T0VDS1_9MICO</name>
<feature type="signal peptide" evidence="2">
    <location>
        <begin position="1"/>
        <end position="25"/>
    </location>
</feature>
<evidence type="ECO:0000256" key="2">
    <source>
        <dbReference type="SAM" id="SignalP"/>
    </source>
</evidence>
<gene>
    <name evidence="3" type="ORF">B0I08_10422</name>
</gene>
<keyword evidence="4" id="KW-1185">Reference proteome</keyword>
<proteinExistence type="predicted"/>
<dbReference type="AlphaFoldDB" id="A0A2T0VDS1"/>
<organism evidence="3 4">
    <name type="scientific">Glaciihabitans tibetensis</name>
    <dbReference type="NCBI Taxonomy" id="1266600"/>
    <lineage>
        <taxon>Bacteria</taxon>
        <taxon>Bacillati</taxon>
        <taxon>Actinomycetota</taxon>
        <taxon>Actinomycetes</taxon>
        <taxon>Micrococcales</taxon>
        <taxon>Microbacteriaceae</taxon>
        <taxon>Glaciihabitans</taxon>
    </lineage>
</organism>
<evidence type="ECO:0000256" key="1">
    <source>
        <dbReference type="SAM" id="MobiDB-lite"/>
    </source>
</evidence>
<feature type="region of interest" description="Disordered" evidence="1">
    <location>
        <begin position="354"/>
        <end position="381"/>
    </location>
</feature>
<feature type="chain" id="PRO_5015659663" description="ScyD/ScyE family protein" evidence="2">
    <location>
        <begin position="26"/>
        <end position="381"/>
    </location>
</feature>
<evidence type="ECO:0000313" key="4">
    <source>
        <dbReference type="Proteomes" id="UP000237983"/>
    </source>
</evidence>
<dbReference type="NCBIfam" id="NF033206">
    <property type="entry name" value="ScyE_fam"/>
    <property type="match status" value="1"/>
</dbReference>
<evidence type="ECO:0008006" key="5">
    <source>
        <dbReference type="Google" id="ProtNLM"/>
    </source>
</evidence>
<dbReference type="RefSeq" id="WP_106211697.1">
    <property type="nucleotide sequence ID" value="NZ_PVTL01000004.1"/>
</dbReference>
<feature type="compositionally biased region" description="Gly residues" evidence="1">
    <location>
        <begin position="29"/>
        <end position="55"/>
    </location>
</feature>
<dbReference type="Proteomes" id="UP000237983">
    <property type="component" value="Unassembled WGS sequence"/>
</dbReference>
<comment type="caution">
    <text evidence="3">The sequence shown here is derived from an EMBL/GenBank/DDBJ whole genome shotgun (WGS) entry which is preliminary data.</text>
</comment>
<keyword evidence="2" id="KW-0732">Signal</keyword>
<dbReference type="Gene3D" id="2.120.10.30">
    <property type="entry name" value="TolB, C-terminal domain"/>
    <property type="match status" value="1"/>
</dbReference>
<dbReference type="SUPFAM" id="SSF101898">
    <property type="entry name" value="NHL repeat"/>
    <property type="match status" value="1"/>
</dbReference>
<reference evidence="3 4" key="1">
    <citation type="submission" date="2018-03" db="EMBL/GenBank/DDBJ databases">
        <title>Genomic Encyclopedia of Type Strains, Phase III (KMG-III): the genomes of soil and plant-associated and newly described type strains.</title>
        <authorList>
            <person name="Whitman W."/>
        </authorList>
    </citation>
    <scope>NUCLEOTIDE SEQUENCE [LARGE SCALE GENOMIC DNA]</scope>
    <source>
        <strain evidence="3 4">CGMCC 1.12484</strain>
    </source>
</reference>
<dbReference type="InterPro" id="IPR011042">
    <property type="entry name" value="6-blade_b-propeller_TolB-like"/>
</dbReference>